<organism evidence="1 2">
    <name type="scientific">Scophthalmus maximus</name>
    <name type="common">Turbot</name>
    <name type="synonym">Psetta maxima</name>
    <dbReference type="NCBI Taxonomy" id="52904"/>
    <lineage>
        <taxon>Eukaryota</taxon>
        <taxon>Metazoa</taxon>
        <taxon>Chordata</taxon>
        <taxon>Craniata</taxon>
        <taxon>Vertebrata</taxon>
        <taxon>Euteleostomi</taxon>
        <taxon>Actinopterygii</taxon>
        <taxon>Neopterygii</taxon>
        <taxon>Teleostei</taxon>
        <taxon>Neoteleostei</taxon>
        <taxon>Acanthomorphata</taxon>
        <taxon>Carangaria</taxon>
        <taxon>Pleuronectiformes</taxon>
        <taxon>Pleuronectoidei</taxon>
        <taxon>Scophthalmidae</taxon>
        <taxon>Scophthalmus</taxon>
    </lineage>
</organism>
<dbReference type="EMBL" id="VEVO01009747">
    <property type="protein sequence ID" value="KAF0021405.1"/>
    <property type="molecule type" value="Genomic_DNA"/>
</dbReference>
<name>A0A6A4RM53_SCOMX</name>
<accession>A0A6A4RM53</accession>
<proteinExistence type="predicted"/>
<reference evidence="1 2" key="1">
    <citation type="submission" date="2019-06" db="EMBL/GenBank/DDBJ databases">
        <title>Draft genomes of female and male turbot (Scophthalmus maximus).</title>
        <authorList>
            <person name="Xu H."/>
            <person name="Xu X.-W."/>
            <person name="Shao C."/>
            <person name="Chen S."/>
        </authorList>
    </citation>
    <scope>NUCLEOTIDE SEQUENCE [LARGE SCALE GENOMIC DNA]</scope>
    <source>
        <strain evidence="1">Ysfricsl-2016a</strain>
        <tissue evidence="1">Blood</tissue>
    </source>
</reference>
<dbReference type="AlphaFoldDB" id="A0A6A4RM53"/>
<dbReference type="Proteomes" id="UP000438429">
    <property type="component" value="Unassembled WGS sequence"/>
</dbReference>
<sequence>MWLHPEEILLKNAFKLWVTEKDNEYFVLQRRRGYGEGGGGLTGNVSGYSGCRAARSCFNRTALEKKKRVLTG</sequence>
<protein>
    <submittedName>
        <fullName evidence="1">Uncharacterized protein</fullName>
    </submittedName>
</protein>
<evidence type="ECO:0000313" key="2">
    <source>
        <dbReference type="Proteomes" id="UP000438429"/>
    </source>
</evidence>
<gene>
    <name evidence="1" type="ORF">F2P81_026342</name>
</gene>
<evidence type="ECO:0000313" key="1">
    <source>
        <dbReference type="EMBL" id="KAF0021405.1"/>
    </source>
</evidence>
<comment type="caution">
    <text evidence="1">The sequence shown here is derived from an EMBL/GenBank/DDBJ whole genome shotgun (WGS) entry which is preliminary data.</text>
</comment>